<dbReference type="SUPFAM" id="SSF54427">
    <property type="entry name" value="NTF2-like"/>
    <property type="match status" value="1"/>
</dbReference>
<dbReference type="Gene3D" id="3.10.450.50">
    <property type="match status" value="1"/>
</dbReference>
<dbReference type="InterPro" id="IPR037401">
    <property type="entry name" value="SnoaL-like"/>
</dbReference>
<keyword evidence="3" id="KW-1185">Reference proteome</keyword>
<accession>A0ABQ5LRW7</accession>
<name>A0ABQ5LRW7_9RHOB</name>
<comment type="caution">
    <text evidence="2">The sequence shown here is derived from an EMBL/GenBank/DDBJ whole genome shotgun (WGS) entry which is preliminary data.</text>
</comment>
<dbReference type="CDD" id="cd00531">
    <property type="entry name" value="NTF2_like"/>
    <property type="match status" value="1"/>
</dbReference>
<sequence>MSDELAQAYIDICLTQGRYAVGLDSADFALVGSAFVEDATFQTPAGVVWEGRATIVENLSTGHQARKGGAPGIFQRHHVTTRHVVLDDPMTASVDSYFVVTTENGLDFSGTYKDLFRKEDGGWLIGARVITCDWLHPQSRFASPTIKVRARGDLG</sequence>
<dbReference type="Pfam" id="PF13577">
    <property type="entry name" value="SnoaL_4"/>
    <property type="match status" value="1"/>
</dbReference>
<feature type="domain" description="SnoaL-like" evidence="1">
    <location>
        <begin position="12"/>
        <end position="128"/>
    </location>
</feature>
<proteinExistence type="predicted"/>
<organism evidence="2 3">
    <name type="scientific">Sinisalibacter aestuarii</name>
    <dbReference type="NCBI Taxonomy" id="2949426"/>
    <lineage>
        <taxon>Bacteria</taxon>
        <taxon>Pseudomonadati</taxon>
        <taxon>Pseudomonadota</taxon>
        <taxon>Alphaproteobacteria</taxon>
        <taxon>Rhodobacterales</taxon>
        <taxon>Roseobacteraceae</taxon>
        <taxon>Sinisalibacter</taxon>
    </lineage>
</organism>
<reference evidence="2" key="1">
    <citation type="journal article" date="2023" name="Int. J. Syst. Evol. Microbiol.">
        <title>Sinisalibacter aestuarii sp. nov., isolated from estuarine sediment of the Arakawa River.</title>
        <authorList>
            <person name="Arafat S.T."/>
            <person name="Hirano S."/>
            <person name="Sato A."/>
            <person name="Takeuchi K."/>
            <person name="Yasuda T."/>
            <person name="Terahara T."/>
            <person name="Hamada M."/>
            <person name="Kobayashi T."/>
        </authorList>
    </citation>
    <scope>NUCLEOTIDE SEQUENCE</scope>
    <source>
        <strain evidence="2">B-399</strain>
    </source>
</reference>
<dbReference type="InterPro" id="IPR032710">
    <property type="entry name" value="NTF2-like_dom_sf"/>
</dbReference>
<evidence type="ECO:0000313" key="2">
    <source>
        <dbReference type="EMBL" id="GKY87036.1"/>
    </source>
</evidence>
<dbReference type="EMBL" id="BROH01000001">
    <property type="protein sequence ID" value="GKY87036.1"/>
    <property type="molecule type" value="Genomic_DNA"/>
</dbReference>
<evidence type="ECO:0000259" key="1">
    <source>
        <dbReference type="Pfam" id="PF13577"/>
    </source>
</evidence>
<dbReference type="RefSeq" id="WP_281840971.1">
    <property type="nucleotide sequence ID" value="NZ_BROH01000001.1"/>
</dbReference>
<dbReference type="Proteomes" id="UP001144205">
    <property type="component" value="Unassembled WGS sequence"/>
</dbReference>
<gene>
    <name evidence="2" type="ORF">STA1M1_09050</name>
</gene>
<evidence type="ECO:0000313" key="3">
    <source>
        <dbReference type="Proteomes" id="UP001144205"/>
    </source>
</evidence>
<protein>
    <recommendedName>
        <fullName evidence="1">SnoaL-like domain-containing protein</fullName>
    </recommendedName>
</protein>